<feature type="repeat" description="TPR" evidence="12">
    <location>
        <begin position="397"/>
        <end position="430"/>
    </location>
</feature>
<dbReference type="GO" id="GO:0097363">
    <property type="term" value="F:protein O-acetylglucosaminyltransferase activity"/>
    <property type="evidence" value="ECO:0007669"/>
    <property type="project" value="UniProtKB-EC"/>
</dbReference>
<dbReference type="PROSITE" id="PS50293">
    <property type="entry name" value="TPR_REGION"/>
    <property type="match status" value="5"/>
</dbReference>
<dbReference type="FunFam" id="1.25.40.10:FF:000019">
    <property type="entry name" value="UDP-N-acetylglucosamine--peptide N-acetylglucosaminyltransferase 110 kDa subunit"/>
    <property type="match status" value="1"/>
</dbReference>
<dbReference type="EC" id="2.4.1.255" evidence="5"/>
<keyword evidence="15" id="KW-1185">Reference proteome</keyword>
<dbReference type="Pfam" id="PF13414">
    <property type="entry name" value="TPR_11"/>
    <property type="match status" value="4"/>
</dbReference>
<dbReference type="Gene3D" id="3.40.50.2000">
    <property type="entry name" value="Glycogen Phosphorylase B"/>
    <property type="match status" value="1"/>
</dbReference>
<dbReference type="GeneID" id="110251629"/>
<evidence type="ECO:0000256" key="9">
    <source>
        <dbReference type="ARBA" id="ARBA00022737"/>
    </source>
</evidence>
<dbReference type="GO" id="GO:0005634">
    <property type="term" value="C:nucleus"/>
    <property type="evidence" value="ECO:0007669"/>
    <property type="project" value="UniProtKB-SubCell"/>
</dbReference>
<dbReference type="InterPro" id="IPR037919">
    <property type="entry name" value="OGT"/>
</dbReference>
<feature type="repeat" description="TPR" evidence="12">
    <location>
        <begin position="227"/>
        <end position="260"/>
    </location>
</feature>
<comment type="subcellular location">
    <subcellularLocation>
        <location evidence="2">Cytoplasm</location>
    </subcellularLocation>
    <subcellularLocation>
        <location evidence="1">Nucleus</location>
    </subcellularLocation>
</comment>
<dbReference type="InterPro" id="IPR019734">
    <property type="entry name" value="TPR_rpt"/>
</dbReference>
<evidence type="ECO:0000313" key="15">
    <source>
        <dbReference type="Proteomes" id="UP000887567"/>
    </source>
</evidence>
<feature type="repeat" description="TPR" evidence="12">
    <location>
        <begin position="329"/>
        <end position="362"/>
    </location>
</feature>
<feature type="repeat" description="TPR" evidence="12">
    <location>
        <begin position="431"/>
        <end position="464"/>
    </location>
</feature>
<keyword evidence="7" id="KW-0328">Glycosyltransferase</keyword>
<dbReference type="SMART" id="SM00028">
    <property type="entry name" value="TPR"/>
    <property type="match status" value="12"/>
</dbReference>
<accession>A0A913Y2C2</accession>
<evidence type="ECO:0000256" key="7">
    <source>
        <dbReference type="ARBA" id="ARBA00022676"/>
    </source>
</evidence>
<dbReference type="Proteomes" id="UP000887567">
    <property type="component" value="Unplaced"/>
</dbReference>
<feature type="repeat" description="TPR" evidence="12">
    <location>
        <begin position="159"/>
        <end position="192"/>
    </location>
</feature>
<dbReference type="EnsemblMetazoa" id="XM_021058354.2">
    <property type="protein sequence ID" value="XP_020914013.1"/>
    <property type="gene ID" value="LOC110251629"/>
</dbReference>
<dbReference type="Pfam" id="PF13844">
    <property type="entry name" value="Glyco_transf_41"/>
    <property type="match status" value="2"/>
</dbReference>
<dbReference type="SUPFAM" id="SSF48452">
    <property type="entry name" value="TPR-like"/>
    <property type="match status" value="2"/>
</dbReference>
<keyword evidence="10 12" id="KW-0802">TPR repeat</keyword>
<dbReference type="FunFam" id="3.40.50.11380:FF:000001">
    <property type="entry name" value="UDP-N-acetylglucosamine--peptide N-acetylglucosaminyltransferase 110 kDa subunit"/>
    <property type="match status" value="1"/>
</dbReference>
<dbReference type="PANTHER" id="PTHR44366:SF1">
    <property type="entry name" value="UDP-N-ACETYLGLUCOSAMINE--PEPTIDE N-ACETYLGLUCOSAMINYLTRANSFERASE 110 KDA SUBUNIT"/>
    <property type="match status" value="1"/>
</dbReference>
<feature type="repeat" description="TPR" evidence="12">
    <location>
        <begin position="91"/>
        <end position="124"/>
    </location>
</feature>
<dbReference type="PROSITE" id="PS50005">
    <property type="entry name" value="TPR"/>
    <property type="match status" value="11"/>
</dbReference>
<dbReference type="Pfam" id="PF00515">
    <property type="entry name" value="TPR_1"/>
    <property type="match status" value="1"/>
</dbReference>
<feature type="repeat" description="TPR" evidence="12">
    <location>
        <begin position="295"/>
        <end position="328"/>
    </location>
</feature>
<dbReference type="InterPro" id="IPR029489">
    <property type="entry name" value="OGT/SEC/SPY_C"/>
</dbReference>
<dbReference type="OrthoDB" id="9991317at2759"/>
<evidence type="ECO:0000259" key="13">
    <source>
        <dbReference type="Pfam" id="PF13844"/>
    </source>
</evidence>
<dbReference type="PANTHER" id="PTHR44366">
    <property type="entry name" value="UDP-N-ACETYLGLUCOSAMINE--PEPTIDE N-ACETYLGLUCOSAMINYLTRANSFERASE 110 KDA SUBUNIT"/>
    <property type="match status" value="1"/>
</dbReference>
<reference evidence="14" key="1">
    <citation type="submission" date="2022-11" db="UniProtKB">
        <authorList>
            <consortium name="EnsemblMetazoa"/>
        </authorList>
    </citation>
    <scope>IDENTIFICATION</scope>
</reference>
<keyword evidence="6" id="KW-0963">Cytoplasm</keyword>
<evidence type="ECO:0000313" key="14">
    <source>
        <dbReference type="EnsemblMetazoa" id="XP_020914013.1"/>
    </source>
</evidence>
<keyword evidence="8" id="KW-0808">Transferase</keyword>
<evidence type="ECO:0000256" key="2">
    <source>
        <dbReference type="ARBA" id="ARBA00004496"/>
    </source>
</evidence>
<comment type="pathway">
    <text evidence="3">Protein modification; protein glycosylation.</text>
</comment>
<dbReference type="OMA" id="MNESEHF"/>
<feature type="repeat" description="TPR" evidence="12">
    <location>
        <begin position="125"/>
        <end position="158"/>
    </location>
</feature>
<dbReference type="KEGG" id="epa:110251629"/>
<dbReference type="InterPro" id="IPR011990">
    <property type="entry name" value="TPR-like_helical_dom_sf"/>
</dbReference>
<feature type="domain" description="O-GlcNAc transferase C-terminal" evidence="13">
    <location>
        <begin position="773"/>
        <end position="975"/>
    </location>
</feature>
<evidence type="ECO:0000256" key="6">
    <source>
        <dbReference type="ARBA" id="ARBA00022490"/>
    </source>
</evidence>
<feature type="domain" description="O-GlcNAc transferase C-terminal" evidence="13">
    <location>
        <begin position="478"/>
        <end position="721"/>
    </location>
</feature>
<feature type="repeat" description="TPR" evidence="12">
    <location>
        <begin position="363"/>
        <end position="396"/>
    </location>
</feature>
<dbReference type="Gene3D" id="3.40.50.11380">
    <property type="match status" value="1"/>
</dbReference>
<evidence type="ECO:0000256" key="1">
    <source>
        <dbReference type="ARBA" id="ARBA00004123"/>
    </source>
</evidence>
<dbReference type="FunFam" id="1.25.40.10:FF:000013">
    <property type="entry name" value="UDP-N-acetylglucosamine--peptide N-acetylglucosaminyltransferase 110 kDa subunit"/>
    <property type="match status" value="1"/>
</dbReference>
<dbReference type="Gene3D" id="3.30.720.150">
    <property type="match status" value="1"/>
</dbReference>
<keyword evidence="11" id="KW-0539">Nucleus</keyword>
<feature type="repeat" description="TPR" evidence="12">
    <location>
        <begin position="261"/>
        <end position="294"/>
    </location>
</feature>
<dbReference type="FunFam" id="3.40.50.2000:FF:000012">
    <property type="entry name" value="UDP-N-acetylglucosamine--peptide N-acetylglucosaminyltransferase 110 kDa subunit"/>
    <property type="match status" value="1"/>
</dbReference>
<evidence type="ECO:0000256" key="11">
    <source>
        <dbReference type="ARBA" id="ARBA00023242"/>
    </source>
</evidence>
<evidence type="ECO:0000256" key="3">
    <source>
        <dbReference type="ARBA" id="ARBA00004922"/>
    </source>
</evidence>
<feature type="repeat" description="TPR" evidence="12">
    <location>
        <begin position="193"/>
        <end position="226"/>
    </location>
</feature>
<dbReference type="GO" id="GO:0005737">
    <property type="term" value="C:cytoplasm"/>
    <property type="evidence" value="ECO:0007669"/>
    <property type="project" value="UniProtKB-SubCell"/>
</dbReference>
<dbReference type="Gene3D" id="1.25.40.10">
    <property type="entry name" value="Tetratricopeptide repeat domain"/>
    <property type="match status" value="2"/>
</dbReference>
<evidence type="ECO:0000256" key="8">
    <source>
        <dbReference type="ARBA" id="ARBA00022679"/>
    </source>
</evidence>
<keyword evidence="9" id="KW-0677">Repeat</keyword>
<sequence length="997" mass="112210">MKFWAEKPNYPVMVMGTAILDDSATLAEIAHREYQTGNYDRAEQICMQLWRREPNNTGVLLLLSSIHFQCRRLDRSAHFSALAIKQNPMLAEAYSNLGNVFKERGQLKDALDNYRHAVKLKPDFIDGYINLAAALVAAGDLEGAVHAYATALQYNPDLYCVRSDLGNLLKALGRLEEAKACYLKAIETQPSFAVAWSNLGCVFNAQGEIWLAIHHFEKAVQLDPNFLDAYINLGNVLKEARIFDRAVAAYLRALNLSPNHAVVHGNLACVYYEQGLIDLAVDTYRRAIELQPNFPDAYCNLANALKEQQKVNKAEECYNTALRLCPTHADSLNNLANIKREQGKIEESIRLYCKALDIFPEFAAAHSNLASVLQQQGKLQEALLHYKEAIRIHPTFADAYSNMGNLLKEMQDVQGAIQCYTRAIQINPAFADAHSNLASVHKDSGNIPEAIQSYRTALKLKSNFPDAYCNLAHCLQIICDWTDYDSRMKKLVSIVAEQLDNNRLPSVHPHHSMLYPLTHEFRKAIANRHGNLCVEKVALLRKPEYNYPKDLSQSGGRLRVGYVSSDFGNHPTSHLMQSIPGFHDRSRVEVYCYALTPDDNTSFRKKISHESEHFVDFSSTGCHGDVADRINADGIHILVNMNGYTKGARNEIFALRPAPIQAMWLGYPGTSGAPYMDYIVTDKTTSPLDCTDQYSEKLSYMPHTFFVGDHKQMFPHLMQSLRTVPTEVVVTENGQTNAIHQPHAISRLLNGETHPSLLNKVPALVEAKKEEYAGCKDSGERIPSTTPVINRSQYGLPENAFVYCNFNQLYKIDPKTLKVWANILKKVPNSVLWLLRFPAVGEANIKAEMASEGVAEGRVIFSPVAPKEEHVRRGQLADVCLDTPLCNGHTTCMDVLWAGCPVITLPLDTLASRVAASQLTALGCSELIADSRTNYEEIAVKLGVDKPYYERLRTKVWKNRFTSPLFNTRQYTHDLESLFFKMWRRREQNLEPDHITE</sequence>
<comment type="similarity">
    <text evidence="4">Belongs to the glycosyltransferase 41 family. O-GlcNAc transferase subfamily.</text>
</comment>
<evidence type="ECO:0000256" key="10">
    <source>
        <dbReference type="ARBA" id="ARBA00022803"/>
    </source>
</evidence>
<dbReference type="AlphaFoldDB" id="A0A913Y2C2"/>
<name>A0A913Y2C2_EXADI</name>
<proteinExistence type="inferred from homology"/>
<dbReference type="Pfam" id="PF13181">
    <property type="entry name" value="TPR_8"/>
    <property type="match status" value="2"/>
</dbReference>
<dbReference type="GO" id="GO:0006493">
    <property type="term" value="P:protein O-linked glycosylation"/>
    <property type="evidence" value="ECO:0007669"/>
    <property type="project" value="InterPro"/>
</dbReference>
<evidence type="ECO:0000256" key="4">
    <source>
        <dbReference type="ARBA" id="ARBA00005386"/>
    </source>
</evidence>
<dbReference type="RefSeq" id="XP_020914013.1">
    <property type="nucleotide sequence ID" value="XM_021058354.2"/>
</dbReference>
<organism evidence="14 15">
    <name type="scientific">Exaiptasia diaphana</name>
    <name type="common">Tropical sea anemone</name>
    <name type="synonym">Aiptasia pulchella</name>
    <dbReference type="NCBI Taxonomy" id="2652724"/>
    <lineage>
        <taxon>Eukaryota</taxon>
        <taxon>Metazoa</taxon>
        <taxon>Cnidaria</taxon>
        <taxon>Anthozoa</taxon>
        <taxon>Hexacorallia</taxon>
        <taxon>Actiniaria</taxon>
        <taxon>Aiptasiidae</taxon>
        <taxon>Exaiptasia</taxon>
    </lineage>
</organism>
<evidence type="ECO:0000256" key="5">
    <source>
        <dbReference type="ARBA" id="ARBA00011970"/>
    </source>
</evidence>
<evidence type="ECO:0000256" key="12">
    <source>
        <dbReference type="PROSITE-ProRule" id="PRU00339"/>
    </source>
</evidence>
<protein>
    <recommendedName>
        <fullName evidence="5">protein O-GlcNAc transferase</fullName>
        <ecNumber evidence="5">2.4.1.255</ecNumber>
    </recommendedName>
</protein>
<dbReference type="Pfam" id="PF13431">
    <property type="entry name" value="TPR_17"/>
    <property type="match status" value="1"/>
</dbReference>